<feature type="region of interest" description="Disordered" evidence="1">
    <location>
        <begin position="81"/>
        <end position="105"/>
    </location>
</feature>
<dbReference type="Proteomes" id="UP000546257">
    <property type="component" value="Unassembled WGS sequence"/>
</dbReference>
<keyword evidence="3" id="KW-1185">Reference proteome</keyword>
<dbReference type="RefSeq" id="WP_185191426.1">
    <property type="nucleotide sequence ID" value="NZ_JACKXD010000001.1"/>
</dbReference>
<evidence type="ECO:0000313" key="2">
    <source>
        <dbReference type="EMBL" id="MBB6645048.1"/>
    </source>
</evidence>
<sequence>MDFISTESRDWRPRVHLRVRATDGADVIAYEDVKGLPEDAEAGIQRILTDHPIDQYPEAAYIGVIAPPDLESRQIRDPETILEDPYPHDIPLSEFPPEEGTFYKW</sequence>
<dbReference type="EMBL" id="JACKXD010000001">
    <property type="protein sequence ID" value="MBB6645048.1"/>
    <property type="molecule type" value="Genomic_DNA"/>
</dbReference>
<evidence type="ECO:0000313" key="3">
    <source>
        <dbReference type="Proteomes" id="UP000546257"/>
    </source>
</evidence>
<evidence type="ECO:0000256" key="1">
    <source>
        <dbReference type="SAM" id="MobiDB-lite"/>
    </source>
</evidence>
<comment type="caution">
    <text evidence="2">The sequence shown here is derived from an EMBL/GenBank/DDBJ whole genome shotgun (WGS) entry which is preliminary data.</text>
</comment>
<dbReference type="AlphaFoldDB" id="A0A7J9SE89"/>
<protein>
    <submittedName>
        <fullName evidence="2">Uncharacterized protein</fullName>
    </submittedName>
</protein>
<organism evidence="2 3">
    <name type="scientific">Halobellus ruber</name>
    <dbReference type="NCBI Taxonomy" id="2761102"/>
    <lineage>
        <taxon>Archaea</taxon>
        <taxon>Methanobacteriati</taxon>
        <taxon>Methanobacteriota</taxon>
        <taxon>Stenosarchaea group</taxon>
        <taxon>Halobacteria</taxon>
        <taxon>Halobacteriales</taxon>
        <taxon>Haloferacaceae</taxon>
        <taxon>Halobellus</taxon>
    </lineage>
</organism>
<accession>A0A7J9SE89</accession>
<name>A0A7J9SE89_9EURY</name>
<gene>
    <name evidence="2" type="ORF">H5V44_01815</name>
</gene>
<reference evidence="2 3" key="1">
    <citation type="submission" date="2020-08" db="EMBL/GenBank/DDBJ databases">
        <authorList>
            <person name="Seo M.-J."/>
        </authorList>
    </citation>
    <scope>NUCLEOTIDE SEQUENCE [LARGE SCALE GENOMIC DNA]</scope>
    <source>
        <strain evidence="2 3">MBLA0160</strain>
    </source>
</reference>
<proteinExistence type="predicted"/>